<keyword evidence="2" id="KW-1185">Reference proteome</keyword>
<comment type="caution">
    <text evidence="1">The sequence shown here is derived from an EMBL/GenBank/DDBJ whole genome shotgun (WGS) entry which is preliminary data.</text>
</comment>
<organism evidence="1 2">
    <name type="scientific">Pleurodeles waltl</name>
    <name type="common">Iberian ribbed newt</name>
    <dbReference type="NCBI Taxonomy" id="8319"/>
    <lineage>
        <taxon>Eukaryota</taxon>
        <taxon>Metazoa</taxon>
        <taxon>Chordata</taxon>
        <taxon>Craniata</taxon>
        <taxon>Vertebrata</taxon>
        <taxon>Euteleostomi</taxon>
        <taxon>Amphibia</taxon>
        <taxon>Batrachia</taxon>
        <taxon>Caudata</taxon>
        <taxon>Salamandroidea</taxon>
        <taxon>Salamandridae</taxon>
        <taxon>Pleurodelinae</taxon>
        <taxon>Pleurodeles</taxon>
    </lineage>
</organism>
<accession>A0AAV7TW14</accession>
<dbReference type="PANTHER" id="PTHR11505">
    <property type="entry name" value="L1 TRANSPOSABLE ELEMENT-RELATED"/>
    <property type="match status" value="1"/>
</dbReference>
<dbReference type="Proteomes" id="UP001066276">
    <property type="component" value="Chromosome 3_2"/>
</dbReference>
<evidence type="ECO:0000313" key="1">
    <source>
        <dbReference type="EMBL" id="KAJ1179777.1"/>
    </source>
</evidence>
<dbReference type="AlphaFoldDB" id="A0AAV7TW14"/>
<sequence>MMTQHKQIQGDNKKARVAAKHLQVAVRKVAKTCSEIGERIAMIESRASVLEGEVGTMAQQSALNKTQLTDIQWKIEDFENRQRRNNLRILGIQEGMEGKDPRAFIVKIFRAAFPDLDGWDWEKEIQRAHRFPLYLKQ</sequence>
<reference evidence="1" key="1">
    <citation type="journal article" date="2022" name="bioRxiv">
        <title>Sequencing and chromosome-scale assembly of the giantPleurodeles waltlgenome.</title>
        <authorList>
            <person name="Brown T."/>
            <person name="Elewa A."/>
            <person name="Iarovenko S."/>
            <person name="Subramanian E."/>
            <person name="Araus A.J."/>
            <person name="Petzold A."/>
            <person name="Susuki M."/>
            <person name="Suzuki K.-i.T."/>
            <person name="Hayashi T."/>
            <person name="Toyoda A."/>
            <person name="Oliveira C."/>
            <person name="Osipova E."/>
            <person name="Leigh N.D."/>
            <person name="Simon A."/>
            <person name="Yun M.H."/>
        </authorList>
    </citation>
    <scope>NUCLEOTIDE SEQUENCE</scope>
    <source>
        <strain evidence="1">20211129_DDA</strain>
        <tissue evidence="1">Liver</tissue>
    </source>
</reference>
<gene>
    <name evidence="1" type="ORF">NDU88_005011</name>
</gene>
<dbReference type="InterPro" id="IPR004244">
    <property type="entry name" value="Transposase_22"/>
</dbReference>
<dbReference type="Gene3D" id="3.30.70.1820">
    <property type="entry name" value="L1 transposable element, RRM domain"/>
    <property type="match status" value="1"/>
</dbReference>
<protein>
    <submittedName>
        <fullName evidence="1">Uncharacterized protein</fullName>
    </submittedName>
</protein>
<proteinExistence type="predicted"/>
<name>A0AAV7TW14_PLEWA</name>
<dbReference type="EMBL" id="JANPWB010000006">
    <property type="protein sequence ID" value="KAJ1179777.1"/>
    <property type="molecule type" value="Genomic_DNA"/>
</dbReference>
<evidence type="ECO:0000313" key="2">
    <source>
        <dbReference type="Proteomes" id="UP001066276"/>
    </source>
</evidence>